<name>A0ABP7BEB5_9MICO</name>
<reference evidence="2" key="1">
    <citation type="journal article" date="2019" name="Int. J. Syst. Evol. Microbiol.">
        <title>The Global Catalogue of Microorganisms (GCM) 10K type strain sequencing project: providing services to taxonomists for standard genome sequencing and annotation.</title>
        <authorList>
            <consortium name="The Broad Institute Genomics Platform"/>
            <consortium name="The Broad Institute Genome Sequencing Center for Infectious Disease"/>
            <person name="Wu L."/>
            <person name="Ma J."/>
        </authorList>
    </citation>
    <scope>NUCLEOTIDE SEQUENCE [LARGE SCALE GENOMIC DNA]</scope>
    <source>
        <strain evidence="2">JCM 16546</strain>
    </source>
</reference>
<proteinExistence type="predicted"/>
<evidence type="ECO:0000313" key="1">
    <source>
        <dbReference type="EMBL" id="GAA3656408.1"/>
    </source>
</evidence>
<organism evidence="1 2">
    <name type="scientific">Microbacterium marinilacus</name>
    <dbReference type="NCBI Taxonomy" id="415209"/>
    <lineage>
        <taxon>Bacteria</taxon>
        <taxon>Bacillati</taxon>
        <taxon>Actinomycetota</taxon>
        <taxon>Actinomycetes</taxon>
        <taxon>Micrococcales</taxon>
        <taxon>Microbacteriaceae</taxon>
        <taxon>Microbacterium</taxon>
    </lineage>
</organism>
<evidence type="ECO:0000313" key="2">
    <source>
        <dbReference type="Proteomes" id="UP001410795"/>
    </source>
</evidence>
<dbReference type="Proteomes" id="UP001410795">
    <property type="component" value="Unassembled WGS sequence"/>
</dbReference>
<sequence>MSGSRTSRTSRTLRRWLAAPAVAVVAGGGLLAVAPAEAHVVETGRGHHGGDRPGWRLVADEDFSRPFTTAGAEWILDENGVDDRWTIDALDDDGEAWRAISDPAFSDALETFDVYRQQVRLGEDGWLTAELASVDADLDGEPDSEPTLSTVRMDGSRERALLIDEPQWNSGAILRPTDALPAEYRVEVTLRSLDFGGKSTGSFLDGDRYNGYDADRECMTGYPWTFRGALADTSRCEYGDVRAENGFYYLAILDHANPAPHGNPGIHHRRKVIMDGYYADVVGQYGDYATCDPATGELFSSADSNYVGLNAIFIRGDSFMSGQNNIGNHYQFETACGSADSIDRFGDEDQYSRILTSAELQPELMPEQSYTFAVERRDGAYTIEYSGPFEHIGQATFRFTREFVEDGIPIWHYNQTAAEYDGAFDQDLTLTGAAGAYTLESVWPEGSAYPDSFIVGDPHLNYYEGSATIDDVRLYVPDDRARR</sequence>
<comment type="caution">
    <text evidence="1">The sequence shown here is derived from an EMBL/GenBank/DDBJ whole genome shotgun (WGS) entry which is preliminary data.</text>
</comment>
<keyword evidence="2" id="KW-1185">Reference proteome</keyword>
<accession>A0ABP7BEB5</accession>
<gene>
    <name evidence="1" type="ORF">GCM10022202_15820</name>
</gene>
<dbReference type="RefSeq" id="WP_221858706.1">
    <property type="nucleotide sequence ID" value="NZ_BAAAYV010000006.1"/>
</dbReference>
<dbReference type="EMBL" id="BAAAYV010000006">
    <property type="protein sequence ID" value="GAA3656408.1"/>
    <property type="molecule type" value="Genomic_DNA"/>
</dbReference>
<protein>
    <submittedName>
        <fullName evidence="1">Uncharacterized protein</fullName>
    </submittedName>
</protein>